<evidence type="ECO:0000313" key="2">
    <source>
        <dbReference type="EMBL" id="JAS12394.1"/>
    </source>
</evidence>
<protein>
    <submittedName>
        <fullName evidence="2">Uncharacterized protein</fullName>
    </submittedName>
</protein>
<feature type="non-terminal residue" evidence="2">
    <location>
        <position position="1"/>
    </location>
</feature>
<feature type="region of interest" description="Disordered" evidence="1">
    <location>
        <begin position="21"/>
        <end position="42"/>
    </location>
</feature>
<reference evidence="2" key="1">
    <citation type="submission" date="2015-12" db="EMBL/GenBank/DDBJ databases">
        <title>De novo transcriptome assembly of four potential Pierce s Disease insect vectors from Arizona vineyards.</title>
        <authorList>
            <person name="Tassone E.E."/>
        </authorList>
    </citation>
    <scope>NUCLEOTIDE SEQUENCE</scope>
</reference>
<name>A0A1B6CG29_9HEMI</name>
<sequence length="300" mass="34563">GGAPIPGLIRRQASTVRHIDTLKGPSHSGDPRSCGHPPVFRRSDPQLRYQFHEPVRKSVDDHIRYRTSLQDQMAYKQQLDSLVREKKRIMAEQSRQDISEHKAVLMSETPWGKPGPGGPSWRDPRTVGFNFLHSLGWTDEPAFRRLEDQQVDNKLNAPFHPMIMDAQQAQKMKDFQTAEELITGGVELVPLLARRRGAAKRYFLPSTDITKIQHNPGQPTLPRQVYRPTLNEREYFQELTNQVINKELRRKESKQEDLIKSRRHFETVGGFWGRPGHGAPKEVVVKENLNNLLYHTLPVH</sequence>
<proteinExistence type="predicted"/>
<gene>
    <name evidence="2" type="ORF">g.4961</name>
</gene>
<dbReference type="EMBL" id="GEDC01024904">
    <property type="protein sequence ID" value="JAS12394.1"/>
    <property type="molecule type" value="Transcribed_RNA"/>
</dbReference>
<dbReference type="AlphaFoldDB" id="A0A1B6CG29"/>
<accession>A0A1B6CG29</accession>
<organism evidence="2">
    <name type="scientific">Clastoptera arizonana</name>
    <name type="common">Arizona spittle bug</name>
    <dbReference type="NCBI Taxonomy" id="38151"/>
    <lineage>
        <taxon>Eukaryota</taxon>
        <taxon>Metazoa</taxon>
        <taxon>Ecdysozoa</taxon>
        <taxon>Arthropoda</taxon>
        <taxon>Hexapoda</taxon>
        <taxon>Insecta</taxon>
        <taxon>Pterygota</taxon>
        <taxon>Neoptera</taxon>
        <taxon>Paraneoptera</taxon>
        <taxon>Hemiptera</taxon>
        <taxon>Auchenorrhyncha</taxon>
        <taxon>Cercopoidea</taxon>
        <taxon>Clastopteridae</taxon>
        <taxon>Clastoptera</taxon>
    </lineage>
</organism>
<evidence type="ECO:0000256" key="1">
    <source>
        <dbReference type="SAM" id="MobiDB-lite"/>
    </source>
</evidence>